<sequence length="17" mass="2161">MRQPQVRICQILERYNL</sequence>
<protein>
    <submittedName>
        <fullName evidence="1">Uncharacterized protein</fullName>
    </submittedName>
</protein>
<accession>A0A0E9P586</accession>
<dbReference type="AlphaFoldDB" id="A0A0E9P586"/>
<evidence type="ECO:0000313" key="1">
    <source>
        <dbReference type="EMBL" id="JAG99590.1"/>
    </source>
</evidence>
<organism evidence="1">
    <name type="scientific">Anguilla anguilla</name>
    <name type="common">European freshwater eel</name>
    <name type="synonym">Muraena anguilla</name>
    <dbReference type="NCBI Taxonomy" id="7936"/>
    <lineage>
        <taxon>Eukaryota</taxon>
        <taxon>Metazoa</taxon>
        <taxon>Chordata</taxon>
        <taxon>Craniata</taxon>
        <taxon>Vertebrata</taxon>
        <taxon>Euteleostomi</taxon>
        <taxon>Actinopterygii</taxon>
        <taxon>Neopterygii</taxon>
        <taxon>Teleostei</taxon>
        <taxon>Anguilliformes</taxon>
        <taxon>Anguillidae</taxon>
        <taxon>Anguilla</taxon>
    </lineage>
</organism>
<name>A0A0E9P586_ANGAN</name>
<proteinExistence type="predicted"/>
<reference evidence="1" key="2">
    <citation type="journal article" date="2015" name="Fish Shellfish Immunol.">
        <title>Early steps in the European eel (Anguilla anguilla)-Vibrio vulnificus interaction in the gills: Role of the RtxA13 toxin.</title>
        <authorList>
            <person name="Callol A."/>
            <person name="Pajuelo D."/>
            <person name="Ebbesson L."/>
            <person name="Teles M."/>
            <person name="MacKenzie S."/>
            <person name="Amaro C."/>
        </authorList>
    </citation>
    <scope>NUCLEOTIDE SEQUENCE</scope>
</reference>
<dbReference type="EMBL" id="GBXM01108986">
    <property type="protein sequence ID" value="JAG99590.1"/>
    <property type="molecule type" value="Transcribed_RNA"/>
</dbReference>
<reference evidence="1" key="1">
    <citation type="submission" date="2014-11" db="EMBL/GenBank/DDBJ databases">
        <authorList>
            <person name="Amaro Gonzalez C."/>
        </authorList>
    </citation>
    <scope>NUCLEOTIDE SEQUENCE</scope>
</reference>